<dbReference type="EMBL" id="GBEZ01021500">
    <property type="protein sequence ID" value="JAC65252.1"/>
    <property type="molecule type" value="Transcribed_RNA"/>
</dbReference>
<feature type="non-terminal residue" evidence="2">
    <location>
        <position position="237"/>
    </location>
</feature>
<feature type="compositionally biased region" description="Pro residues" evidence="1">
    <location>
        <begin position="154"/>
        <end position="181"/>
    </location>
</feature>
<dbReference type="CDD" id="cd22852">
    <property type="entry name" value="SMN_C"/>
    <property type="match status" value="1"/>
</dbReference>
<feature type="region of interest" description="Disordered" evidence="1">
    <location>
        <begin position="52"/>
        <end position="185"/>
    </location>
</feature>
<organism evidence="2">
    <name type="scientific">Tetraselmis sp. GSL018</name>
    <dbReference type="NCBI Taxonomy" id="582737"/>
    <lineage>
        <taxon>Eukaryota</taxon>
        <taxon>Viridiplantae</taxon>
        <taxon>Chlorophyta</taxon>
        <taxon>core chlorophytes</taxon>
        <taxon>Chlorodendrophyceae</taxon>
        <taxon>Chlorodendrales</taxon>
        <taxon>Chlorodendraceae</taxon>
        <taxon>Tetraselmis</taxon>
    </lineage>
</organism>
<gene>
    <name evidence="2" type="ORF">TSPGSL018_16453</name>
</gene>
<dbReference type="AlphaFoldDB" id="A0A061QX69"/>
<name>A0A061QX69_9CHLO</name>
<accession>A0A061QX69</accession>
<evidence type="ECO:0008006" key="3">
    <source>
        <dbReference type="Google" id="ProtNLM"/>
    </source>
</evidence>
<feature type="compositionally biased region" description="Polar residues" evidence="1">
    <location>
        <begin position="132"/>
        <end position="142"/>
    </location>
</feature>
<feature type="compositionally biased region" description="Low complexity" evidence="1">
    <location>
        <begin position="64"/>
        <end position="76"/>
    </location>
</feature>
<evidence type="ECO:0000313" key="2">
    <source>
        <dbReference type="EMBL" id="JAC65252.1"/>
    </source>
</evidence>
<feature type="compositionally biased region" description="Basic and acidic residues" evidence="1">
    <location>
        <begin position="101"/>
        <end position="113"/>
    </location>
</feature>
<evidence type="ECO:0000256" key="1">
    <source>
        <dbReference type="SAM" id="MobiDB-lite"/>
    </source>
</evidence>
<dbReference type="InterPro" id="IPR047313">
    <property type="entry name" value="SMN_C"/>
</dbReference>
<protein>
    <recommendedName>
        <fullName evidence="3">Survival motor neuron Tudor domain-containing protein</fullName>
    </recommendedName>
</protein>
<reference evidence="2" key="1">
    <citation type="submission" date="2014-05" db="EMBL/GenBank/DDBJ databases">
        <title>The transcriptome of the halophilic microalga Tetraselmis sp. GSL018 isolated from the Great Salt Lake, Utah.</title>
        <authorList>
            <person name="Jinkerson R.E."/>
            <person name="D'Adamo S."/>
            <person name="Posewitz M.C."/>
        </authorList>
    </citation>
    <scope>NUCLEOTIDE SEQUENCE</scope>
    <source>
        <strain evidence="2">GSL018</strain>
    </source>
</reference>
<proteinExistence type="predicted"/>
<sequence length="237" mass="26206">MSCGQKEDNDFSNLDFLAAFERANKSFCEWHHPSEASCQVVSNGEDELPCNQEVDRIDKVSIPSRSQSSYSGDSSSAEPAAVRRDGPRPNSKPAPVIALDPVEKHLSDARGQRQENSGAAPFAHEDSGGQHFASQQHYQPLTQGAWPAPSWEACPPPMPPPLPPNPPIPPLHLPPRRPPPEGLSQIQEDDEELVELLMSWYYAGFYTGRREGQRLARARCPHCAKASPRERPADRSE</sequence>